<reference evidence="3" key="1">
    <citation type="journal article" date="2015" name="Nat. Genet.">
        <title>The genome and transcriptome of the zoonotic hookworm Ancylostoma ceylanicum identify infection-specific gene families.</title>
        <authorList>
            <person name="Schwarz E.M."/>
            <person name="Hu Y."/>
            <person name="Antoshechkin I."/>
            <person name="Miller M.M."/>
            <person name="Sternberg P.W."/>
            <person name="Aroian R.V."/>
        </authorList>
    </citation>
    <scope>NUCLEOTIDE SEQUENCE</scope>
    <source>
        <strain evidence="3">HY135</strain>
    </source>
</reference>
<sequence length="360" mass="40797">MRLTICMNTRIYSCSSKLEDCAEIIGLSSDDNTGEIHFLAQFPNGTVALYELNQEDRTPRLLSTSTDLPPIRHLLVSNEKVIFVTNRGRIGQCDKKLGSLNVNYAVVDVNTVIALRPVTTSNRVEIQSESIAMGDLKKDELSWIVDPRKDPGAVLYKISLYKDKLFVGDAHTAITTLTKLTLPPELLQSWSSAQRFDANIAARHTSCGPPCIYIVMSHNATLRKELWRDLNNLLYGLNLLPKRKIGESSMGVAPHIRCTFCGQNGLHYSDSCPHITDGDDRWFFVREQGLCPHCLERCDPRRECWSKKKKCWYCSVVENTILRFLIPNDGGHHRALCNIPNSEGKIRERVQEIKRQLSNR</sequence>
<proteinExistence type="predicted"/>
<protein>
    <recommendedName>
        <fullName evidence="1">Rol-3 five-bladed beta-propeller domain-containing protein</fullName>
    </recommendedName>
</protein>
<dbReference type="Proteomes" id="UP000024635">
    <property type="component" value="Unassembled WGS sequence"/>
</dbReference>
<dbReference type="EMBL" id="JARK01001341">
    <property type="protein sequence ID" value="EYC29866.1"/>
    <property type="molecule type" value="Genomic_DNA"/>
</dbReference>
<evidence type="ECO:0000313" key="3">
    <source>
        <dbReference type="Proteomes" id="UP000024635"/>
    </source>
</evidence>
<accession>A0A016VRA3</accession>
<keyword evidence="3" id="KW-1185">Reference proteome</keyword>
<evidence type="ECO:0000259" key="1">
    <source>
        <dbReference type="Pfam" id="PF25494"/>
    </source>
</evidence>
<organism evidence="2 3">
    <name type="scientific">Ancylostoma ceylanicum</name>
    <dbReference type="NCBI Taxonomy" id="53326"/>
    <lineage>
        <taxon>Eukaryota</taxon>
        <taxon>Metazoa</taxon>
        <taxon>Ecdysozoa</taxon>
        <taxon>Nematoda</taxon>
        <taxon>Chromadorea</taxon>
        <taxon>Rhabditida</taxon>
        <taxon>Rhabditina</taxon>
        <taxon>Rhabditomorpha</taxon>
        <taxon>Strongyloidea</taxon>
        <taxon>Ancylostomatidae</taxon>
        <taxon>Ancylostomatinae</taxon>
        <taxon>Ancylostoma</taxon>
    </lineage>
</organism>
<dbReference type="STRING" id="53326.A0A016VRA3"/>
<dbReference type="AlphaFoldDB" id="A0A016VRA3"/>
<feature type="domain" description="Rol-3 five-bladed beta-propeller" evidence="1">
    <location>
        <begin position="2"/>
        <end position="115"/>
    </location>
</feature>
<gene>
    <name evidence="2" type="primary">Acey_s0005.g2307</name>
    <name evidence="2" type="ORF">Y032_0005g2307</name>
</gene>
<evidence type="ECO:0000313" key="2">
    <source>
        <dbReference type="EMBL" id="EYC29866.1"/>
    </source>
</evidence>
<comment type="caution">
    <text evidence="2">The sequence shown here is derived from an EMBL/GenBank/DDBJ whole genome shotgun (WGS) entry which is preliminary data.</text>
</comment>
<dbReference type="Pfam" id="PF25494">
    <property type="entry name" value="Beta-prop_Rol-3"/>
    <property type="match status" value="1"/>
</dbReference>
<dbReference type="OrthoDB" id="65481at2759"/>
<dbReference type="InterPro" id="IPR057329">
    <property type="entry name" value="Beta-prop_Rol-3"/>
</dbReference>
<name>A0A016VRA3_9BILA</name>